<name>A0A022QS27_ERYGU</name>
<sequence>MQICYRHYTEFLEIQFHHRVSKHFRIFPGVALRYIHNIRFHHNRVYCSSAVFDQLVDRCHRPVVAQAVLAADDPEAEHVALVVEDLQPLGGGGGGEAGDHRQLADAAHAAVADEAAALDEVLVGLGVVEAADQRPHRLRRRVDPLRDEGCAGVGQCVEQVVGADDVLQLRVFLRRQTAVWDLRFVVHFLFPFFNSRNQENDENERQQNFF</sequence>
<accession>A0A022QS27</accession>
<dbReference type="AlphaFoldDB" id="A0A022QS27"/>
<keyword evidence="2" id="KW-1185">Reference proteome</keyword>
<dbReference type="eggNOG" id="ENOG502SFAY">
    <property type="taxonomic scope" value="Eukaryota"/>
</dbReference>
<organism evidence="1 2">
    <name type="scientific">Erythranthe guttata</name>
    <name type="common">Yellow monkey flower</name>
    <name type="synonym">Mimulus guttatus</name>
    <dbReference type="NCBI Taxonomy" id="4155"/>
    <lineage>
        <taxon>Eukaryota</taxon>
        <taxon>Viridiplantae</taxon>
        <taxon>Streptophyta</taxon>
        <taxon>Embryophyta</taxon>
        <taxon>Tracheophyta</taxon>
        <taxon>Spermatophyta</taxon>
        <taxon>Magnoliopsida</taxon>
        <taxon>eudicotyledons</taxon>
        <taxon>Gunneridae</taxon>
        <taxon>Pentapetalae</taxon>
        <taxon>asterids</taxon>
        <taxon>lamiids</taxon>
        <taxon>Lamiales</taxon>
        <taxon>Phrymaceae</taxon>
        <taxon>Erythranthe</taxon>
    </lineage>
</organism>
<evidence type="ECO:0000313" key="2">
    <source>
        <dbReference type="Proteomes" id="UP000030748"/>
    </source>
</evidence>
<evidence type="ECO:0000313" key="1">
    <source>
        <dbReference type="EMBL" id="EYU29315.1"/>
    </source>
</evidence>
<gene>
    <name evidence="1" type="ORF">MIMGU_mgv1a013809mg</name>
</gene>
<dbReference type="Proteomes" id="UP000030748">
    <property type="component" value="Unassembled WGS sequence"/>
</dbReference>
<dbReference type="EMBL" id="KI631268">
    <property type="protein sequence ID" value="EYU29315.1"/>
    <property type="molecule type" value="Genomic_DNA"/>
</dbReference>
<proteinExistence type="predicted"/>
<protein>
    <submittedName>
        <fullName evidence="1">Uncharacterized protein</fullName>
    </submittedName>
</protein>
<reference evidence="1 2" key="1">
    <citation type="journal article" date="2013" name="Proc. Natl. Acad. Sci. U.S.A.">
        <title>Fine-scale variation in meiotic recombination in Mimulus inferred from population shotgun sequencing.</title>
        <authorList>
            <person name="Hellsten U."/>
            <person name="Wright K.M."/>
            <person name="Jenkins J."/>
            <person name="Shu S."/>
            <person name="Yuan Y."/>
            <person name="Wessler S.R."/>
            <person name="Schmutz J."/>
            <person name="Willis J.H."/>
            <person name="Rokhsar D.S."/>
        </authorList>
    </citation>
    <scope>NUCLEOTIDE SEQUENCE [LARGE SCALE GENOMIC DNA]</scope>
    <source>
        <strain evidence="2">cv. DUN x IM62</strain>
    </source>
</reference>